<sequence length="79" mass="8490">MNHIDLLLPGFQGHELQASILTHKPDFNLLEVTCPTSVPAAKCGIQGAGLTVEESPSSIQIINVDQDDRYVDPAFVVSS</sequence>
<reference evidence="1" key="1">
    <citation type="submission" date="2022-11" db="EMBL/GenBank/DDBJ databases">
        <authorList>
            <person name="Petersen C."/>
        </authorList>
    </citation>
    <scope>NUCLEOTIDE SEQUENCE</scope>
    <source>
        <strain evidence="1">IBT 19713</strain>
    </source>
</reference>
<dbReference type="AlphaFoldDB" id="A0A9W9TBQ5"/>
<organism evidence="1 2">
    <name type="scientific">Penicillium chermesinum</name>
    <dbReference type="NCBI Taxonomy" id="63820"/>
    <lineage>
        <taxon>Eukaryota</taxon>
        <taxon>Fungi</taxon>
        <taxon>Dikarya</taxon>
        <taxon>Ascomycota</taxon>
        <taxon>Pezizomycotina</taxon>
        <taxon>Eurotiomycetes</taxon>
        <taxon>Eurotiomycetidae</taxon>
        <taxon>Eurotiales</taxon>
        <taxon>Aspergillaceae</taxon>
        <taxon>Penicillium</taxon>
    </lineage>
</organism>
<accession>A0A9W9TBQ5</accession>
<reference evidence="1" key="2">
    <citation type="journal article" date="2023" name="IMA Fungus">
        <title>Comparative genomic study of the Penicillium genus elucidates a diverse pangenome and 15 lateral gene transfer events.</title>
        <authorList>
            <person name="Petersen C."/>
            <person name="Sorensen T."/>
            <person name="Nielsen M.R."/>
            <person name="Sondergaard T.E."/>
            <person name="Sorensen J.L."/>
            <person name="Fitzpatrick D.A."/>
            <person name="Frisvad J.C."/>
            <person name="Nielsen K.L."/>
        </authorList>
    </citation>
    <scope>NUCLEOTIDE SEQUENCE</scope>
    <source>
        <strain evidence="1">IBT 19713</strain>
    </source>
</reference>
<evidence type="ECO:0000313" key="1">
    <source>
        <dbReference type="EMBL" id="KAJ5216902.1"/>
    </source>
</evidence>
<proteinExistence type="predicted"/>
<comment type="caution">
    <text evidence="1">The sequence shown here is derived from an EMBL/GenBank/DDBJ whole genome shotgun (WGS) entry which is preliminary data.</text>
</comment>
<dbReference type="GeneID" id="83206509"/>
<dbReference type="RefSeq" id="XP_058325773.1">
    <property type="nucleotide sequence ID" value="XM_058479205.1"/>
</dbReference>
<name>A0A9W9TBQ5_9EURO</name>
<dbReference type="Proteomes" id="UP001150941">
    <property type="component" value="Unassembled WGS sequence"/>
</dbReference>
<protein>
    <submittedName>
        <fullName evidence="1">Uncharacterized protein</fullName>
    </submittedName>
</protein>
<keyword evidence="2" id="KW-1185">Reference proteome</keyword>
<evidence type="ECO:0000313" key="2">
    <source>
        <dbReference type="Proteomes" id="UP001150941"/>
    </source>
</evidence>
<dbReference type="OrthoDB" id="4991875at2759"/>
<gene>
    <name evidence="1" type="ORF">N7468_009910</name>
</gene>
<dbReference type="EMBL" id="JAPQKS010000008">
    <property type="protein sequence ID" value="KAJ5216902.1"/>
    <property type="molecule type" value="Genomic_DNA"/>
</dbReference>